<proteinExistence type="predicted"/>
<dbReference type="Gene3D" id="3.40.50.300">
    <property type="entry name" value="P-loop containing nucleotide triphosphate hydrolases"/>
    <property type="match status" value="1"/>
</dbReference>
<comment type="caution">
    <text evidence="2">The sequence shown here is derived from an EMBL/GenBank/DDBJ whole genome shotgun (WGS) entry which is preliminary data.</text>
</comment>
<evidence type="ECO:0000256" key="1">
    <source>
        <dbReference type="SAM" id="Coils"/>
    </source>
</evidence>
<dbReference type="SUPFAM" id="SSF52540">
    <property type="entry name" value="P-loop containing nucleoside triphosphate hydrolases"/>
    <property type="match status" value="1"/>
</dbReference>
<accession>A0A2G5FGJ3</accession>
<name>A0A2G5FGJ3_9PSED</name>
<protein>
    <submittedName>
        <fullName evidence="2">Phage infection protein</fullName>
    </submittedName>
</protein>
<keyword evidence="1" id="KW-0175">Coiled coil</keyword>
<reference evidence="3" key="1">
    <citation type="submission" date="2017-06" db="EMBL/GenBank/DDBJ databases">
        <authorList>
            <person name="Rastogi G."/>
            <person name="Vaishampayan P."/>
            <person name="Seuylemezian A."/>
        </authorList>
    </citation>
    <scope>NUCLEOTIDE SEQUENCE [LARGE SCALE GENOMIC DNA]</scope>
    <source>
        <strain evidence="3">PI11</strain>
    </source>
</reference>
<evidence type="ECO:0000313" key="2">
    <source>
        <dbReference type="EMBL" id="PIA67114.1"/>
    </source>
</evidence>
<dbReference type="InterPro" id="IPR027417">
    <property type="entry name" value="P-loop_NTPase"/>
</dbReference>
<dbReference type="EMBL" id="NIQU01000007">
    <property type="protein sequence ID" value="PIA67114.1"/>
    <property type="molecule type" value="Genomic_DNA"/>
</dbReference>
<organism evidence="2 3">
    <name type="scientific">Pseudomonas sediminis</name>
    <dbReference type="NCBI Taxonomy" id="1691904"/>
    <lineage>
        <taxon>Bacteria</taxon>
        <taxon>Pseudomonadati</taxon>
        <taxon>Pseudomonadota</taxon>
        <taxon>Gammaproteobacteria</taxon>
        <taxon>Pseudomonadales</taxon>
        <taxon>Pseudomonadaceae</taxon>
        <taxon>Pseudomonas</taxon>
    </lineage>
</organism>
<gene>
    <name evidence="2" type="ORF">CDO35_16860</name>
</gene>
<dbReference type="AlphaFoldDB" id="A0A2G5FGJ3"/>
<dbReference type="Proteomes" id="UP000229504">
    <property type="component" value="Unassembled WGS sequence"/>
</dbReference>
<evidence type="ECO:0000313" key="3">
    <source>
        <dbReference type="Proteomes" id="UP000229504"/>
    </source>
</evidence>
<feature type="coiled-coil region" evidence="1">
    <location>
        <begin position="104"/>
        <end position="131"/>
    </location>
</feature>
<dbReference type="RefSeq" id="WP_099525849.1">
    <property type="nucleotide sequence ID" value="NZ_NIQU01000007.1"/>
</dbReference>
<sequence>MKTVSIDLDNCYGIKKLQAEFDFSKAKACAVYAPNGSMKSSLAQTFQDVADGVASKDRIFPARVCRREIKDEAGADLPKEGVLVVRPYDEVLGHSPKTSTLLVNPALRQEYEALHADIDAAKETLLKALKEQSGSRRDIEKELSSTFTARDDQFYVALNRIKDEIAALPDAPLATVAYDVVFDDKVLALLATDEAKAAIQDYIKKYNELLAASTYFKKGTFNYYNAATVAKQLADNGFFEAKHSVTLNADAKLEITSQKELEELIAKEKDAISNDEELKRKFAKLDKLIQRNVTVRDFEAYLLNHEELLVRLGNVPAFKEDVWKSYLKVRLEPFQDLLNKYQAAQTRRKEIEEQAAKERTQWEEVIDMFNDRFFVPFKLEAVNRLSVILGQEPMLSLDFTFEDGTDKAAVDRSSLMQALSTGEKKAFYVLNILFEIEVRKKAQQETLIIVDDIADSFDYKNKYAIIQYLMDIAEDPHFKQIILTHNFDFYRTIQSRFVRYPDCFMASKTAAGLVLEQAAGIQNVFVKDWKPNFAAEPKKKIACIPFMRNLIEYTKDAADPDFVKLTSLLHWKADSDQITISDLDVIFNRLFGQNVASAEGAKTVIALIEDEASGCLKAAEGINFENKIVLAMSIRLTAERFMVKRINDPAFVAGIDSNQTPKLLKKFRELFSTELKTLRILQRVALMTPENIHLNSFMYEPILDMSDGHLRKLYGEVIMLA</sequence>
<feature type="coiled-coil region" evidence="1">
    <location>
        <begin position="334"/>
        <end position="361"/>
    </location>
</feature>